<accession>A0AAN8W3K7</accession>
<reference evidence="1 2" key="1">
    <citation type="submission" date="2023-12" db="EMBL/GenBank/DDBJ databases">
        <title>A high-quality genome assembly for Dillenia turbinata (Dilleniales).</title>
        <authorList>
            <person name="Chanderbali A."/>
        </authorList>
    </citation>
    <scope>NUCLEOTIDE SEQUENCE [LARGE SCALE GENOMIC DNA]</scope>
    <source>
        <strain evidence="1">LSX21</strain>
        <tissue evidence="1">Leaf</tissue>
    </source>
</reference>
<dbReference type="Proteomes" id="UP001370490">
    <property type="component" value="Unassembled WGS sequence"/>
</dbReference>
<protein>
    <submittedName>
        <fullName evidence="1">Uncharacterized protein</fullName>
    </submittedName>
</protein>
<evidence type="ECO:0000313" key="2">
    <source>
        <dbReference type="Proteomes" id="UP001370490"/>
    </source>
</evidence>
<evidence type="ECO:0000313" key="1">
    <source>
        <dbReference type="EMBL" id="KAK6941091.1"/>
    </source>
</evidence>
<name>A0AAN8W3K7_9MAGN</name>
<organism evidence="1 2">
    <name type="scientific">Dillenia turbinata</name>
    <dbReference type="NCBI Taxonomy" id="194707"/>
    <lineage>
        <taxon>Eukaryota</taxon>
        <taxon>Viridiplantae</taxon>
        <taxon>Streptophyta</taxon>
        <taxon>Embryophyta</taxon>
        <taxon>Tracheophyta</taxon>
        <taxon>Spermatophyta</taxon>
        <taxon>Magnoliopsida</taxon>
        <taxon>eudicotyledons</taxon>
        <taxon>Gunneridae</taxon>
        <taxon>Pentapetalae</taxon>
        <taxon>Dilleniales</taxon>
        <taxon>Dilleniaceae</taxon>
        <taxon>Dillenia</taxon>
    </lineage>
</organism>
<gene>
    <name evidence="1" type="ORF">RJ641_030622</name>
</gene>
<dbReference type="AlphaFoldDB" id="A0AAN8W3K7"/>
<sequence length="62" mass="7037">MLCSCLIARNLLSRLKTCIEVSSYMYDDRAITHKSLALPCSSLKNNGIPDEDYMEQEIPVRS</sequence>
<proteinExistence type="predicted"/>
<dbReference type="EMBL" id="JBAMMX010000005">
    <property type="protein sequence ID" value="KAK6941091.1"/>
    <property type="molecule type" value="Genomic_DNA"/>
</dbReference>
<keyword evidence="2" id="KW-1185">Reference proteome</keyword>
<comment type="caution">
    <text evidence="1">The sequence shown here is derived from an EMBL/GenBank/DDBJ whole genome shotgun (WGS) entry which is preliminary data.</text>
</comment>